<comment type="caution">
    <text evidence="1">The sequence shown here is derived from an EMBL/GenBank/DDBJ whole genome shotgun (WGS) entry which is preliminary data.</text>
</comment>
<organism evidence="1 3">
    <name type="scientific">Trifolium pratense</name>
    <name type="common">Red clover</name>
    <dbReference type="NCBI Taxonomy" id="57577"/>
    <lineage>
        <taxon>Eukaryota</taxon>
        <taxon>Viridiplantae</taxon>
        <taxon>Streptophyta</taxon>
        <taxon>Embryophyta</taxon>
        <taxon>Tracheophyta</taxon>
        <taxon>Spermatophyta</taxon>
        <taxon>Magnoliopsida</taxon>
        <taxon>eudicotyledons</taxon>
        <taxon>Gunneridae</taxon>
        <taxon>Pentapetalae</taxon>
        <taxon>rosids</taxon>
        <taxon>fabids</taxon>
        <taxon>Fabales</taxon>
        <taxon>Fabaceae</taxon>
        <taxon>Papilionoideae</taxon>
        <taxon>50 kb inversion clade</taxon>
        <taxon>NPAAA clade</taxon>
        <taxon>Hologalegina</taxon>
        <taxon>IRL clade</taxon>
        <taxon>Trifolieae</taxon>
        <taxon>Trifolium</taxon>
    </lineage>
</organism>
<proteinExistence type="predicted"/>
<accession>A0A2K3JR45</accession>
<dbReference type="EMBL" id="ASHM01074653">
    <property type="protein sequence ID" value="PNX56500.1"/>
    <property type="molecule type" value="Genomic_DNA"/>
</dbReference>
<gene>
    <name evidence="2" type="ORF">L195_g014674</name>
    <name evidence="1" type="ORF">L195_g049914</name>
</gene>
<dbReference type="Proteomes" id="UP000236291">
    <property type="component" value="Unassembled WGS sequence"/>
</dbReference>
<evidence type="ECO:0000313" key="1">
    <source>
        <dbReference type="EMBL" id="PNX56500.1"/>
    </source>
</evidence>
<reference evidence="1 3" key="1">
    <citation type="journal article" date="2014" name="Am. J. Bot.">
        <title>Genome assembly and annotation for red clover (Trifolium pratense; Fabaceae).</title>
        <authorList>
            <person name="Istvanek J."/>
            <person name="Jaros M."/>
            <person name="Krenek A."/>
            <person name="Repkova J."/>
        </authorList>
    </citation>
    <scope>NUCLEOTIDE SEQUENCE [LARGE SCALE GENOMIC DNA]</scope>
    <source>
        <strain evidence="3">cv. Tatra</strain>
        <tissue evidence="1">Young leaves</tissue>
    </source>
</reference>
<evidence type="ECO:0000313" key="2">
    <source>
        <dbReference type="EMBL" id="PNY17918.1"/>
    </source>
</evidence>
<evidence type="ECO:0000313" key="3">
    <source>
        <dbReference type="Proteomes" id="UP000236291"/>
    </source>
</evidence>
<protein>
    <submittedName>
        <fullName evidence="1">Uncharacterized protein</fullName>
    </submittedName>
</protein>
<dbReference type="AlphaFoldDB" id="A0A2K3JR45"/>
<reference evidence="1 3" key="2">
    <citation type="journal article" date="2017" name="Front. Plant Sci.">
        <title>Gene Classification and Mining of Molecular Markers Useful in Red Clover (Trifolium pratense) Breeding.</title>
        <authorList>
            <person name="Istvanek J."/>
            <person name="Dluhosova J."/>
            <person name="Dluhos P."/>
            <person name="Patkova L."/>
            <person name="Nedelnik J."/>
            <person name="Repkova J."/>
        </authorList>
    </citation>
    <scope>NUCLEOTIDE SEQUENCE [LARGE SCALE GENOMIC DNA]</scope>
    <source>
        <strain evidence="3">cv. Tatra</strain>
        <tissue evidence="1">Young leaves</tissue>
    </source>
</reference>
<dbReference type="EMBL" id="ASHM01009785">
    <property type="protein sequence ID" value="PNY17918.1"/>
    <property type="molecule type" value="Genomic_DNA"/>
</dbReference>
<name>A0A2K3JR45_TRIPR</name>
<sequence length="115" mass="12511">MGEVSIVGSQSQVLLFDQELCVVCMTDGVVVQHRGHYVLVMEGSVVHGLFSVFDTFCGKNQDPKTLESFFCVLLNKIICAILPADRVAVALVIVSVIHIGCCGQRFARNRHFAAG</sequence>